<feature type="coiled-coil region" evidence="3">
    <location>
        <begin position="790"/>
        <end position="817"/>
    </location>
</feature>
<feature type="domain" description="C2" evidence="6">
    <location>
        <begin position="238"/>
        <end position="361"/>
    </location>
</feature>
<evidence type="ECO:0000256" key="1">
    <source>
        <dbReference type="ARBA" id="ARBA00022723"/>
    </source>
</evidence>
<feature type="domain" description="C2" evidence="6">
    <location>
        <begin position="461"/>
        <end position="586"/>
    </location>
</feature>
<accession>A0A7S2M6X2</accession>
<evidence type="ECO:0000313" key="7">
    <source>
        <dbReference type="EMBL" id="CAD9626868.1"/>
    </source>
</evidence>
<dbReference type="SUPFAM" id="SSF49562">
    <property type="entry name" value="C2 domain (Calcium/lipid-binding domain, CaLB)"/>
    <property type="match status" value="2"/>
</dbReference>
<dbReference type="CDD" id="cd00030">
    <property type="entry name" value="C2"/>
    <property type="match status" value="2"/>
</dbReference>
<dbReference type="InterPro" id="IPR035892">
    <property type="entry name" value="C2_domain_sf"/>
</dbReference>
<organism evidence="7">
    <name type="scientific">Skeletonema marinoi</name>
    <dbReference type="NCBI Taxonomy" id="267567"/>
    <lineage>
        <taxon>Eukaryota</taxon>
        <taxon>Sar</taxon>
        <taxon>Stramenopiles</taxon>
        <taxon>Ochrophyta</taxon>
        <taxon>Bacillariophyta</taxon>
        <taxon>Coscinodiscophyceae</taxon>
        <taxon>Thalassiosirophycidae</taxon>
        <taxon>Thalassiosirales</taxon>
        <taxon>Skeletonemataceae</taxon>
        <taxon>Skeletonema</taxon>
        <taxon>Skeletonema marinoi-dohrnii complex</taxon>
    </lineage>
</organism>
<dbReference type="Pfam" id="PF00168">
    <property type="entry name" value="C2"/>
    <property type="match status" value="2"/>
</dbReference>
<dbReference type="PANTHER" id="PTHR45911:SF4">
    <property type="entry name" value="MULTIPLE C2 AND TRANSMEMBRANE DOMAIN-CONTAINING PROTEIN"/>
    <property type="match status" value="1"/>
</dbReference>
<name>A0A7S2M6X2_9STRA</name>
<dbReference type="AlphaFoldDB" id="A0A7S2M6X2"/>
<dbReference type="PROSITE" id="PS50004">
    <property type="entry name" value="C2"/>
    <property type="match status" value="2"/>
</dbReference>
<dbReference type="GO" id="GO:0016020">
    <property type="term" value="C:membrane"/>
    <property type="evidence" value="ECO:0007669"/>
    <property type="project" value="TreeGrafter"/>
</dbReference>
<keyword evidence="5" id="KW-0812">Transmembrane</keyword>
<dbReference type="PANTHER" id="PTHR45911">
    <property type="entry name" value="C2 DOMAIN-CONTAINING PROTEIN"/>
    <property type="match status" value="1"/>
</dbReference>
<dbReference type="EMBL" id="HBGZ01029542">
    <property type="protein sequence ID" value="CAD9626868.1"/>
    <property type="molecule type" value="Transcribed_RNA"/>
</dbReference>
<keyword evidence="5" id="KW-1133">Transmembrane helix</keyword>
<dbReference type="GO" id="GO:0005509">
    <property type="term" value="F:calcium ion binding"/>
    <property type="evidence" value="ECO:0007669"/>
    <property type="project" value="TreeGrafter"/>
</dbReference>
<reference evidence="7" key="1">
    <citation type="submission" date="2021-01" db="EMBL/GenBank/DDBJ databases">
        <authorList>
            <person name="Corre E."/>
            <person name="Pelletier E."/>
            <person name="Niang G."/>
            <person name="Scheremetjew M."/>
            <person name="Finn R."/>
            <person name="Kale V."/>
            <person name="Holt S."/>
            <person name="Cochrane G."/>
            <person name="Meng A."/>
            <person name="Brown T."/>
            <person name="Cohen L."/>
        </authorList>
    </citation>
    <scope>NUCLEOTIDE SEQUENCE</scope>
    <source>
        <strain evidence="7">SM1012Den-03</strain>
    </source>
</reference>
<protein>
    <recommendedName>
        <fullName evidence="6">C2 domain-containing protein</fullName>
    </recommendedName>
</protein>
<evidence type="ECO:0000259" key="6">
    <source>
        <dbReference type="PROSITE" id="PS50004"/>
    </source>
</evidence>
<feature type="region of interest" description="Disordered" evidence="4">
    <location>
        <begin position="62"/>
        <end position="93"/>
    </location>
</feature>
<evidence type="ECO:0000256" key="2">
    <source>
        <dbReference type="ARBA" id="ARBA00022837"/>
    </source>
</evidence>
<keyword evidence="5" id="KW-0472">Membrane</keyword>
<keyword evidence="1" id="KW-0479">Metal-binding</keyword>
<gene>
    <name evidence="7" type="ORF">SMAR0320_LOCUS21013</name>
</gene>
<evidence type="ECO:0000256" key="4">
    <source>
        <dbReference type="SAM" id="MobiDB-lite"/>
    </source>
</evidence>
<proteinExistence type="predicted"/>
<keyword evidence="2" id="KW-0106">Calcium</keyword>
<dbReference type="SMART" id="SM00239">
    <property type="entry name" value="C2"/>
    <property type="match status" value="2"/>
</dbReference>
<dbReference type="Gene3D" id="2.60.40.150">
    <property type="entry name" value="C2 domain"/>
    <property type="match status" value="2"/>
</dbReference>
<evidence type="ECO:0000256" key="5">
    <source>
        <dbReference type="SAM" id="Phobius"/>
    </source>
</evidence>
<feature type="transmembrane region" description="Helical" evidence="5">
    <location>
        <begin position="879"/>
        <end position="902"/>
    </location>
</feature>
<dbReference type="InterPro" id="IPR000008">
    <property type="entry name" value="C2_dom"/>
</dbReference>
<evidence type="ECO:0000256" key="3">
    <source>
        <dbReference type="SAM" id="Coils"/>
    </source>
</evidence>
<sequence length="1111" mass="127540">MSWAPVNPNGSTMEGPTTTKSVQIFDITYPLALSSKKDRYLPSKITPSNRRRRVSVEVHKVLPQFEEDKQPAPGSRRKSVFSPRRATGDETNNDSAPEICYISILMNTAANPIETLFHRKLKKQNDRSLHSLPESDQSVQVTVAGDSTACDNSIFDDLGHAFMEAPNNGVYGLGDWFAKYKVPLKQFDIVEKKKRTVIVAFLFRGLHFRREFIFDTEQDAARFCQVIEREKQLLGCRAKARLEATLGDIKLKEGEQLSLLVDIISGTDLPSKGPDPYVVVRFQGKVIHKTDRIPNTNNPIWTLRKGSLFIFNVNALELFEANDGLILEVKDYDAYSKHDSLGAISISPKTIYNWNEERKEFNLKALSGETVYDEGKLSLRVRRATDHDKDFLKNFNKSKKFDICDVTDDLLPTLETGGGALKKLMKVNKKTESGKTKYLVRPGPDPKRKLETEWLTKEQIDEEALKPSHSWLDIGSGNLGKVFVEVIKCDELPNMDTGSTFGNLTDSFVSLVYEDCFARTHTVDDCLSPRFMPWSRRAFILNMMHTSSQLFVGVFDSDPHTAHELIGRVSVDLTNLIPNMIYTMKYNLHPTAKCNPREKKCGSITIRLRLELENERTLLLSNMNYPESVYVNSDNKKDYKVMHQTVHGNVDMKRYGLANINQYIEELYDYLTIYYYLEDSFVSLILWRSKTSIPVPVPRLTPLSIEWVDISMPLHSLMAFMCLICMVENPELMPALFFGSIGWILMATMELRTSGPDPWARCKSFQHYFWALICSDGMIKPHNIAPNENIERIKVREEAWKKRVKDAERRAEEYAKEQEQYWKEMEERDDIDEDLSVVKRKFTLNPTTAYLYPIQQWLGIIINALRITKNIVIWEESYLSFWFAVTSFILSVLSLFVPWSLLVKWTMRITVYVFFGPWMKLVDIYYYQINESEESERENRLKSERQEYLADQILQAQLVRENNTKLRDFKQYMFGEHITKVNIMKKDRFRDKPLPESSAVVYKPEIKSLGSLAMQEGGYHQVRVDGQHLVGEMIPKIYETPSTEAPIGKPTKKVDDDIPNYNDSYGIAVAKVGTIVVGAAVVSVYLVPNLLGAFSELVSKDISVGFRSFYS</sequence>
<keyword evidence="3" id="KW-0175">Coiled coil</keyword>